<protein>
    <recommendedName>
        <fullName evidence="4">PROP1-like PPR domain-containing protein</fullName>
    </recommendedName>
</protein>
<dbReference type="FunFam" id="1.25.40.10:FF:001552">
    <property type="entry name" value="Predicted protein"/>
    <property type="match status" value="1"/>
</dbReference>
<dbReference type="EMBL" id="KE345121">
    <property type="protein sequence ID" value="EXB94039.1"/>
    <property type="molecule type" value="Genomic_DNA"/>
</dbReference>
<evidence type="ECO:0000256" key="3">
    <source>
        <dbReference type="SAM" id="MobiDB-lite"/>
    </source>
</evidence>
<dbReference type="PANTHER" id="PTHR46935">
    <property type="entry name" value="OS01G0674700 PROTEIN"/>
    <property type="match status" value="1"/>
</dbReference>
<evidence type="ECO:0000313" key="6">
    <source>
        <dbReference type="Proteomes" id="UP000030645"/>
    </source>
</evidence>
<keyword evidence="6" id="KW-1185">Reference proteome</keyword>
<feature type="repeat" description="PPR" evidence="2">
    <location>
        <begin position="586"/>
        <end position="620"/>
    </location>
</feature>
<dbReference type="STRING" id="981085.W9RJH5"/>
<keyword evidence="1" id="KW-0677">Repeat</keyword>
<dbReference type="Proteomes" id="UP000030645">
    <property type="component" value="Unassembled WGS sequence"/>
</dbReference>
<feature type="repeat" description="PPR" evidence="2">
    <location>
        <begin position="363"/>
        <end position="397"/>
    </location>
</feature>
<dbReference type="PANTHER" id="PTHR46935:SF2">
    <property type="entry name" value="PENTACOTRIPEPTIDE-REPEAT REGION OF PRORP DOMAIN-CONTAINING PROTEIN"/>
    <property type="match status" value="1"/>
</dbReference>
<feature type="repeat" description="PPR" evidence="2">
    <location>
        <begin position="433"/>
        <end position="467"/>
    </location>
</feature>
<dbReference type="InterPro" id="IPR002885">
    <property type="entry name" value="PPR_rpt"/>
</dbReference>
<dbReference type="Pfam" id="PF17177">
    <property type="entry name" value="PPR_long"/>
    <property type="match status" value="1"/>
</dbReference>
<dbReference type="GO" id="GO:0009507">
    <property type="term" value="C:chloroplast"/>
    <property type="evidence" value="ECO:0007669"/>
    <property type="project" value="TreeGrafter"/>
</dbReference>
<evidence type="ECO:0000313" key="5">
    <source>
        <dbReference type="EMBL" id="EXB94039.1"/>
    </source>
</evidence>
<dbReference type="PROSITE" id="PS51375">
    <property type="entry name" value="PPR"/>
    <property type="match status" value="5"/>
</dbReference>
<accession>W9RJH5</accession>
<dbReference type="GO" id="GO:0009658">
    <property type="term" value="P:chloroplast organization"/>
    <property type="evidence" value="ECO:0007669"/>
    <property type="project" value="InterPro"/>
</dbReference>
<proteinExistence type="predicted"/>
<evidence type="ECO:0000256" key="2">
    <source>
        <dbReference type="PROSITE-ProRule" id="PRU00708"/>
    </source>
</evidence>
<feature type="repeat" description="PPR" evidence="2">
    <location>
        <begin position="398"/>
        <end position="432"/>
    </location>
</feature>
<dbReference type="InterPro" id="IPR044645">
    <property type="entry name" value="DG1/EMB2279-like"/>
</dbReference>
<evidence type="ECO:0000259" key="4">
    <source>
        <dbReference type="Pfam" id="PF17177"/>
    </source>
</evidence>
<dbReference type="eggNOG" id="KOG4197">
    <property type="taxonomic scope" value="Eukaryota"/>
</dbReference>
<gene>
    <name evidence="5" type="ORF">L484_009383</name>
</gene>
<feature type="region of interest" description="Disordered" evidence="3">
    <location>
        <begin position="758"/>
        <end position="786"/>
    </location>
</feature>
<evidence type="ECO:0000256" key="1">
    <source>
        <dbReference type="ARBA" id="ARBA00022737"/>
    </source>
</evidence>
<dbReference type="InterPro" id="IPR033443">
    <property type="entry name" value="PROP1-like_PPR_dom"/>
</dbReference>
<sequence length="910" mass="104475">MEALSKPPQIPSPQFEPDTERIKRNLLKKGVDPTPKIVHTLRKKEFQKHNRKAKRLAYNQSLTESQKQALAEQSHFQTLRREYKDFNRAVNSRPMMVGRPWESLESVEVAKLSAEYSGEKLKREEFLELGQMFESRKRDELRWALDDDVEVKEEWLDGEKTRWDPSNRRRSEVEVIRFLVDRLCGTKLGRRDWKLRRIMKQSGLEFTEGQVLRIVEGLGAKGCWKQAVSVVEWLYDDNKETRQHKSRFVYTKLLSILGKARRPEEALNVFNTMRVMTKFVYTKLLSILGKARRPEEALNVFNTMRGDCYIYPDMAAYRSIAVTLGQAGRVKELLKIMESMRQKPSKRTKNMHIKNWNPVLEPDIVVYNAVLNACVSSHQWKGVSWIFKQLREKGLKPNGATYGLAMEVMLQSGKYDLVHEYFRKMRKSGETPKALTYKVLVRAFWGEGKVNEAVEVVRDMEQRGVVGASSVYYELACCLCSNRRWEDAMLEVEKMKKLSNSRPLEVAFTGMIMSSMQGGHISDCISIFEHMKTHCSPNIGTLNIMLKVYGRNDMFSKAKELFEEIKKRNSDSCSSFDGGDTFLIPDEYTYNAMLEASASALQWEYFEYVYKEMVLSGYQLDQNKHASLLPEASRAGKWHLLEHAFDAILEAGEIPNSQYFTEMVLQATARHDYDRAVTLVNAAALAPFQVTEEQWKDFFEKNRERISQDNLEKLLRSLDNCNVKSEATVVNLSRALRGLSDLSESGASRDFSSSIAFGSREATMPRHSEESIDDDTDSDKDPLLDSSDVSFSVSSVVQASSSTDIIGTEMVSGSLNDRFHYEETNLPTRKFGFVEDEVTDDLSDPLHGKLSRISLIENCADVDEMELETLVDGIDDFEESNLPSAYEVLEAWKERRKKDGMLFSFQLGQM</sequence>
<dbReference type="NCBIfam" id="TIGR00756">
    <property type="entry name" value="PPR"/>
    <property type="match status" value="3"/>
</dbReference>
<feature type="region of interest" description="Disordered" evidence="3">
    <location>
        <begin position="1"/>
        <end position="31"/>
    </location>
</feature>
<name>W9RJH5_9ROSA</name>
<dbReference type="Gene3D" id="1.25.40.10">
    <property type="entry name" value="Tetratricopeptide repeat domain"/>
    <property type="match status" value="3"/>
</dbReference>
<feature type="domain" description="PROP1-like PPR" evidence="4">
    <location>
        <begin position="366"/>
        <end position="466"/>
    </location>
</feature>
<dbReference type="AlphaFoldDB" id="W9RJH5"/>
<dbReference type="Pfam" id="PF01535">
    <property type="entry name" value="PPR"/>
    <property type="match status" value="4"/>
</dbReference>
<reference evidence="6" key="1">
    <citation type="submission" date="2013-01" db="EMBL/GenBank/DDBJ databases">
        <title>Draft Genome Sequence of a Mulberry Tree, Morus notabilis C.K. Schneid.</title>
        <authorList>
            <person name="He N."/>
            <person name="Zhao S."/>
        </authorList>
    </citation>
    <scope>NUCLEOTIDE SEQUENCE</scope>
</reference>
<feature type="repeat" description="PPR" evidence="2">
    <location>
        <begin position="538"/>
        <end position="572"/>
    </location>
</feature>
<dbReference type="InterPro" id="IPR011990">
    <property type="entry name" value="TPR-like_helical_dom_sf"/>
</dbReference>
<organism evidence="5 6">
    <name type="scientific">Morus notabilis</name>
    <dbReference type="NCBI Taxonomy" id="981085"/>
    <lineage>
        <taxon>Eukaryota</taxon>
        <taxon>Viridiplantae</taxon>
        <taxon>Streptophyta</taxon>
        <taxon>Embryophyta</taxon>
        <taxon>Tracheophyta</taxon>
        <taxon>Spermatophyta</taxon>
        <taxon>Magnoliopsida</taxon>
        <taxon>eudicotyledons</taxon>
        <taxon>Gunneridae</taxon>
        <taxon>Pentapetalae</taxon>
        <taxon>rosids</taxon>
        <taxon>fabids</taxon>
        <taxon>Rosales</taxon>
        <taxon>Moraceae</taxon>
        <taxon>Moreae</taxon>
        <taxon>Morus</taxon>
    </lineage>
</organism>